<evidence type="ECO:0000313" key="2">
    <source>
        <dbReference type="EMBL" id="KAK8071726.1"/>
    </source>
</evidence>
<name>A0ABR1VKG3_9PEZI</name>
<feature type="compositionally biased region" description="Polar residues" evidence="1">
    <location>
        <begin position="348"/>
        <end position="360"/>
    </location>
</feature>
<reference evidence="2 3" key="1">
    <citation type="submission" date="2023-01" db="EMBL/GenBank/DDBJ databases">
        <title>Analysis of 21 Apiospora genomes using comparative genomics revels a genus with tremendous synthesis potential of carbohydrate active enzymes and secondary metabolites.</title>
        <authorList>
            <person name="Sorensen T."/>
        </authorList>
    </citation>
    <scope>NUCLEOTIDE SEQUENCE [LARGE SCALE GENOMIC DNA]</scope>
    <source>
        <strain evidence="2 3">CBS 83171</strain>
    </source>
</reference>
<sequence length="469" mass="50022">MYCEEYHTPWKYCPSSTRYDFAVVEPEQCLLYPEHIQMETAGYRYVDIHDNDGQVVGRRPFERFVPTGPVADFLASQQRPQQSRALQRTPSSHRPWPHLEPVWRSPVGTAPSGNAVAEPRPTPTPTPPTVAGPSRSRTHDPVVAGPSFTPATPIHEAKEEAEAEASTPAEFADQEQRVDEAIQNYRSTQASIPNRGRRMERTNTAGSSASDSVHVSPSNSQVPAGKRRSSSMPAEAETSDAPATVPALTATSTLDPSLPPFIPKSLPGTPNDKGKGKEVVRPAPHVPSTPAKEPAKEQEQGSAAPMTQSTIPPSPAPTGNTDTTTAASSDTRSPSVRGPTVIEASEFPSLQATALPQMASTDRPAVRSWASIVGPMKQQQRPVPALPKPAQMSQKQQQKQGQTTEDKKDYSTGATTGVTNKPARSYSAALASGNNGKGAAMTPVKATGNNSDWPAPPPSWGRGSSGGRK</sequence>
<feature type="compositionally biased region" description="Low complexity" evidence="1">
    <location>
        <begin position="207"/>
        <end position="220"/>
    </location>
</feature>
<evidence type="ECO:0000313" key="3">
    <source>
        <dbReference type="Proteomes" id="UP001446871"/>
    </source>
</evidence>
<proteinExistence type="predicted"/>
<feature type="compositionally biased region" description="Polar residues" evidence="1">
    <location>
        <begin position="75"/>
        <end position="92"/>
    </location>
</feature>
<protein>
    <submittedName>
        <fullName evidence="2">Uncharacterized protein</fullName>
    </submittedName>
</protein>
<feature type="region of interest" description="Disordered" evidence="1">
    <location>
        <begin position="185"/>
        <end position="469"/>
    </location>
</feature>
<keyword evidence="3" id="KW-1185">Reference proteome</keyword>
<feature type="compositionally biased region" description="Pro residues" evidence="1">
    <location>
        <begin position="120"/>
        <end position="130"/>
    </location>
</feature>
<gene>
    <name evidence="2" type="ORF">PG996_005074</name>
</gene>
<evidence type="ECO:0000256" key="1">
    <source>
        <dbReference type="SAM" id="MobiDB-lite"/>
    </source>
</evidence>
<dbReference type="Proteomes" id="UP001446871">
    <property type="component" value="Unassembled WGS sequence"/>
</dbReference>
<feature type="compositionally biased region" description="Low complexity" evidence="1">
    <location>
        <begin position="317"/>
        <end position="335"/>
    </location>
</feature>
<organism evidence="2 3">
    <name type="scientific">Apiospora saccharicola</name>
    <dbReference type="NCBI Taxonomy" id="335842"/>
    <lineage>
        <taxon>Eukaryota</taxon>
        <taxon>Fungi</taxon>
        <taxon>Dikarya</taxon>
        <taxon>Ascomycota</taxon>
        <taxon>Pezizomycotina</taxon>
        <taxon>Sordariomycetes</taxon>
        <taxon>Xylariomycetidae</taxon>
        <taxon>Amphisphaeriales</taxon>
        <taxon>Apiosporaceae</taxon>
        <taxon>Apiospora</taxon>
    </lineage>
</organism>
<feature type="region of interest" description="Disordered" evidence="1">
    <location>
        <begin position="74"/>
        <end position="151"/>
    </location>
</feature>
<feature type="compositionally biased region" description="Low complexity" evidence="1">
    <location>
        <begin position="388"/>
        <end position="403"/>
    </location>
</feature>
<dbReference type="EMBL" id="JAQQWM010000003">
    <property type="protein sequence ID" value="KAK8071726.1"/>
    <property type="molecule type" value="Genomic_DNA"/>
</dbReference>
<accession>A0ABR1VKG3</accession>
<comment type="caution">
    <text evidence="2">The sequence shown here is derived from an EMBL/GenBank/DDBJ whole genome shotgun (WGS) entry which is preliminary data.</text>
</comment>